<dbReference type="OrthoDB" id="5428259at2759"/>
<dbReference type="HOGENOM" id="CLU_490037_0_0_1"/>
<dbReference type="AlphaFoldDB" id="A0A072NWF4"/>
<feature type="region of interest" description="Disordered" evidence="1">
    <location>
        <begin position="85"/>
        <end position="168"/>
    </location>
</feature>
<dbReference type="STRING" id="1182545.A0A072NWF4"/>
<dbReference type="RefSeq" id="XP_013254531.1">
    <property type="nucleotide sequence ID" value="XM_013399077.1"/>
</dbReference>
<protein>
    <submittedName>
        <fullName evidence="2">Uncharacterized protein</fullName>
    </submittedName>
</protein>
<comment type="caution">
    <text evidence="2">The sequence shown here is derived from an EMBL/GenBank/DDBJ whole genome shotgun (WGS) entry which is preliminary data.</text>
</comment>
<evidence type="ECO:0000313" key="2">
    <source>
        <dbReference type="EMBL" id="KEF51941.1"/>
    </source>
</evidence>
<sequence>MTLQLLSCTICPKLPVFSDTSHLLTHVGSKGHLSHLHKLQVRSHQEVAAGIQLAAYNQWYRDHGLGQLLSERMLLKEAKQATRRANAAARGATIQQQETRSLPPHVQAPPARTAARGQPRPLRNRARRTRKQHDGDSDQDFTPVKRPRPVPHFHTVRKHRHTRPAPAVKRALASDPPLSSEADCPAELDPQDLATPEHAKLKGTVWPGMALFDAATSAMRRKRNQKKDGSVLRKMERLATMVQPFEAVYTPTGELKRARHIDDLEDASSLIEGETPIPKSKQTRSRKRPPLAAKNPNAPRLVKRKLKTEDSMTDMERSGNELPSLPYLPSSSTIESYSLGVRFLPGEDEEMDPNPRMSSMVNGRRPATFKIFTDGSPTYNGNGSMAEDSNLHSENSRPRLSASTALWLQPQHQSALHCPNPYSTQPHFQRENSEFYHDAQHKENIMPSILPSARLGIHTANPLSWRSPLRDSHGIGLATEPAFENFLGLFPTPTQTDDPFVVTRNPFAQALPHFGVSENMLIKQD</sequence>
<dbReference type="Proteomes" id="UP000027920">
    <property type="component" value="Unassembled WGS sequence"/>
</dbReference>
<feature type="region of interest" description="Disordered" evidence="1">
    <location>
        <begin position="374"/>
        <end position="396"/>
    </location>
</feature>
<dbReference type="VEuPathDB" id="FungiDB:A1O9_11931"/>
<gene>
    <name evidence="2" type="ORF">A1O9_11931</name>
</gene>
<feature type="compositionally biased region" description="Basic residues" evidence="1">
    <location>
        <begin position="145"/>
        <end position="163"/>
    </location>
</feature>
<feature type="region of interest" description="Disordered" evidence="1">
    <location>
        <begin position="266"/>
        <end position="329"/>
    </location>
</feature>
<reference evidence="2 3" key="1">
    <citation type="submission" date="2013-03" db="EMBL/GenBank/DDBJ databases">
        <title>The Genome Sequence of Exophiala aquamarina CBS 119918.</title>
        <authorList>
            <consortium name="The Broad Institute Genomics Platform"/>
            <person name="Cuomo C."/>
            <person name="de Hoog S."/>
            <person name="Gorbushina A."/>
            <person name="Walker B."/>
            <person name="Young S.K."/>
            <person name="Zeng Q."/>
            <person name="Gargeya S."/>
            <person name="Fitzgerald M."/>
            <person name="Haas B."/>
            <person name="Abouelleil A."/>
            <person name="Allen A.W."/>
            <person name="Alvarado L."/>
            <person name="Arachchi H.M."/>
            <person name="Berlin A.M."/>
            <person name="Chapman S.B."/>
            <person name="Gainer-Dewar J."/>
            <person name="Goldberg J."/>
            <person name="Griggs A."/>
            <person name="Gujja S."/>
            <person name="Hansen M."/>
            <person name="Howarth C."/>
            <person name="Imamovic A."/>
            <person name="Ireland A."/>
            <person name="Larimer J."/>
            <person name="McCowan C."/>
            <person name="Murphy C."/>
            <person name="Pearson M."/>
            <person name="Poon T.W."/>
            <person name="Priest M."/>
            <person name="Roberts A."/>
            <person name="Saif S."/>
            <person name="Shea T."/>
            <person name="Sisk P."/>
            <person name="Sykes S."/>
            <person name="Wortman J."/>
            <person name="Nusbaum C."/>
            <person name="Birren B."/>
        </authorList>
    </citation>
    <scope>NUCLEOTIDE SEQUENCE [LARGE SCALE GENOMIC DNA]</scope>
    <source>
        <strain evidence="2 3">CBS 119918</strain>
    </source>
</reference>
<evidence type="ECO:0000256" key="1">
    <source>
        <dbReference type="SAM" id="MobiDB-lite"/>
    </source>
</evidence>
<organism evidence="2 3">
    <name type="scientific">Exophiala aquamarina CBS 119918</name>
    <dbReference type="NCBI Taxonomy" id="1182545"/>
    <lineage>
        <taxon>Eukaryota</taxon>
        <taxon>Fungi</taxon>
        <taxon>Dikarya</taxon>
        <taxon>Ascomycota</taxon>
        <taxon>Pezizomycotina</taxon>
        <taxon>Eurotiomycetes</taxon>
        <taxon>Chaetothyriomycetidae</taxon>
        <taxon>Chaetothyriales</taxon>
        <taxon>Herpotrichiellaceae</taxon>
        <taxon>Exophiala</taxon>
    </lineage>
</organism>
<name>A0A072NWF4_9EURO</name>
<accession>A0A072NWF4</accession>
<keyword evidence="3" id="KW-1185">Reference proteome</keyword>
<feature type="compositionally biased region" description="Basic and acidic residues" evidence="1">
    <location>
        <begin position="307"/>
        <end position="319"/>
    </location>
</feature>
<dbReference type="EMBL" id="AMGV01000020">
    <property type="protein sequence ID" value="KEF51941.1"/>
    <property type="molecule type" value="Genomic_DNA"/>
</dbReference>
<proteinExistence type="predicted"/>
<dbReference type="GeneID" id="25286826"/>
<feature type="compositionally biased region" description="Basic residues" evidence="1">
    <location>
        <begin position="122"/>
        <end position="131"/>
    </location>
</feature>
<evidence type="ECO:0000313" key="3">
    <source>
        <dbReference type="Proteomes" id="UP000027920"/>
    </source>
</evidence>